<keyword evidence="2" id="KW-0812">Transmembrane</keyword>
<dbReference type="AlphaFoldDB" id="A0AAV9X8T0"/>
<evidence type="ECO:0000313" key="4">
    <source>
        <dbReference type="Proteomes" id="UP001365542"/>
    </source>
</evidence>
<feature type="compositionally biased region" description="Basic and acidic residues" evidence="1">
    <location>
        <begin position="1"/>
        <end position="12"/>
    </location>
</feature>
<feature type="transmembrane region" description="Helical" evidence="2">
    <location>
        <begin position="142"/>
        <end position="163"/>
    </location>
</feature>
<comment type="caution">
    <text evidence="3">The sequence shown here is derived from an EMBL/GenBank/DDBJ whole genome shotgun (WGS) entry which is preliminary data.</text>
</comment>
<sequence length="503" mass="55366">MTRRNSDKRKDSNGISRLAPQVPDKPMALSFSFPVPSTAPVSSPNGNIYPDLSPAKMRRGLNKSVSYPQLDRDRRTPEYPDNKSWEQEEAKNPWEQEDVKPPTNSPALQVDIPAMALGALNEALDIATDVFRRTWSAIRFPAKYLLVTYLVIYLSAFIINQLAAQVSGVICAQPLLALSLSGLGVCNKGGNSTKQQKIDFAKATEAQEPLEDVLRQAGRGASLAIGMKGSEHAVRDLAMKVQSSELDCKEAMGAELGGFIRRAKPMVRKLSKFSAKVGTVVDIVIANDNYALKTLAAIQARKASHHPLDSRILNMIDPLAMFRSKGTPKQDEEDLKKAFIQTTSSTVRSIPPLIKDAELILQDLDALEEGLKAIADMAEEEKRTGKAQDPSKSQHAALARLWENINGEAFRQMEAFKSHTALLESVGEYQKEAMAVVVETLATLLNMQANMEEFMDLHTQTAFLSDDTPLEVHMETIRAGVDRLNRERWTISGGSYSGDGIES</sequence>
<gene>
    <name evidence="3" type="ORF">TWF694_010077</name>
</gene>
<keyword evidence="2" id="KW-0472">Membrane</keyword>
<keyword evidence="2" id="KW-1133">Transmembrane helix</keyword>
<evidence type="ECO:0000256" key="2">
    <source>
        <dbReference type="SAM" id="Phobius"/>
    </source>
</evidence>
<accession>A0AAV9X8T0</accession>
<dbReference type="EMBL" id="JAVHJO010000007">
    <property type="protein sequence ID" value="KAK6538494.1"/>
    <property type="molecule type" value="Genomic_DNA"/>
</dbReference>
<feature type="region of interest" description="Disordered" evidence="1">
    <location>
        <begin position="1"/>
        <end position="106"/>
    </location>
</feature>
<name>A0AAV9X8T0_9PEZI</name>
<dbReference type="Proteomes" id="UP001365542">
    <property type="component" value="Unassembled WGS sequence"/>
</dbReference>
<organism evidence="3 4">
    <name type="scientific">Orbilia ellipsospora</name>
    <dbReference type="NCBI Taxonomy" id="2528407"/>
    <lineage>
        <taxon>Eukaryota</taxon>
        <taxon>Fungi</taxon>
        <taxon>Dikarya</taxon>
        <taxon>Ascomycota</taxon>
        <taxon>Pezizomycotina</taxon>
        <taxon>Orbiliomycetes</taxon>
        <taxon>Orbiliales</taxon>
        <taxon>Orbiliaceae</taxon>
        <taxon>Orbilia</taxon>
    </lineage>
</organism>
<feature type="compositionally biased region" description="Basic and acidic residues" evidence="1">
    <location>
        <begin position="70"/>
        <end position="100"/>
    </location>
</feature>
<proteinExistence type="predicted"/>
<keyword evidence="4" id="KW-1185">Reference proteome</keyword>
<evidence type="ECO:0000256" key="1">
    <source>
        <dbReference type="SAM" id="MobiDB-lite"/>
    </source>
</evidence>
<protein>
    <submittedName>
        <fullName evidence="3">Uncharacterized protein</fullName>
    </submittedName>
</protein>
<evidence type="ECO:0000313" key="3">
    <source>
        <dbReference type="EMBL" id="KAK6538494.1"/>
    </source>
</evidence>
<reference evidence="3 4" key="1">
    <citation type="submission" date="2019-10" db="EMBL/GenBank/DDBJ databases">
        <authorList>
            <person name="Palmer J.M."/>
        </authorList>
    </citation>
    <scope>NUCLEOTIDE SEQUENCE [LARGE SCALE GENOMIC DNA]</scope>
    <source>
        <strain evidence="3 4">TWF694</strain>
    </source>
</reference>